<dbReference type="PROSITE" id="PS51909">
    <property type="entry name" value="LYSOZYME_I"/>
    <property type="match status" value="1"/>
</dbReference>
<dbReference type="EC" id="3.2.1.17" evidence="2"/>
<dbReference type="AlphaFoldDB" id="A0A0S1TKH3"/>
<organism evidence="9">
    <name type="scientific">Harmonia axyridis</name>
    <name type="common">Multicolored Asian lady beetle</name>
    <name type="synonym">Coccinella axyridis</name>
    <dbReference type="NCBI Taxonomy" id="115357"/>
    <lineage>
        <taxon>Eukaryota</taxon>
        <taxon>Metazoa</taxon>
        <taxon>Ecdysozoa</taxon>
        <taxon>Arthropoda</taxon>
        <taxon>Hexapoda</taxon>
        <taxon>Insecta</taxon>
        <taxon>Pterygota</taxon>
        <taxon>Neoptera</taxon>
        <taxon>Endopterygota</taxon>
        <taxon>Coleoptera</taxon>
        <taxon>Polyphaga</taxon>
        <taxon>Cucujiformia</taxon>
        <taxon>Coccinelloidea</taxon>
        <taxon>Coccinellidae</taxon>
        <taxon>Coccinellinae</taxon>
        <taxon>Coccinellini</taxon>
        <taxon>Harmonia</taxon>
    </lineage>
</organism>
<dbReference type="GO" id="GO:0042742">
    <property type="term" value="P:defense response to bacterium"/>
    <property type="evidence" value="ECO:0007669"/>
    <property type="project" value="UniProtKB-KW"/>
</dbReference>
<feature type="chain" id="PRO_5006590436" description="lysozyme" evidence="8">
    <location>
        <begin position="21"/>
        <end position="169"/>
    </location>
</feature>
<evidence type="ECO:0000256" key="2">
    <source>
        <dbReference type="ARBA" id="ARBA00012732"/>
    </source>
</evidence>
<keyword evidence="7" id="KW-1015">Disulfide bond</keyword>
<evidence type="ECO:0000256" key="4">
    <source>
        <dbReference type="ARBA" id="ARBA00022638"/>
    </source>
</evidence>
<dbReference type="EMBL" id="KT380890">
    <property type="protein sequence ID" value="ALM25920.1"/>
    <property type="molecule type" value="mRNA"/>
</dbReference>
<proteinExistence type="evidence at transcript level"/>
<evidence type="ECO:0000256" key="8">
    <source>
        <dbReference type="SAM" id="SignalP"/>
    </source>
</evidence>
<feature type="disulfide bond" evidence="7">
    <location>
        <begin position="84"/>
        <end position="90"/>
    </location>
</feature>
<evidence type="ECO:0000256" key="7">
    <source>
        <dbReference type="PIRSR" id="PIRSR608597-3"/>
    </source>
</evidence>
<feature type="disulfide bond" evidence="7">
    <location>
        <begin position="37"/>
        <end position="43"/>
    </location>
</feature>
<reference evidence="9" key="1">
    <citation type="submission" date="2015-08" db="EMBL/GenBank/DDBJ databases">
        <title>Expression and characterization of a recombinant i-type lysozyme from the harlequin ladybird beetle Harmonia axyridis.</title>
        <authorList>
            <person name="Beckert A."/>
            <person name="Wiesner J."/>
            <person name="Schmidtberg H."/>
            <person name="Lehmann R."/>
            <person name="Baumann A."/>
            <person name="Vogel H."/>
            <person name="Vilcinskas A."/>
        </authorList>
    </citation>
    <scope>NUCLEOTIDE SEQUENCE</scope>
</reference>
<dbReference type="InterPro" id="IPR008597">
    <property type="entry name" value="Invert_lysozyme"/>
</dbReference>
<keyword evidence="6" id="KW-0326">Glycosidase</keyword>
<evidence type="ECO:0000256" key="6">
    <source>
        <dbReference type="ARBA" id="ARBA00023295"/>
    </source>
</evidence>
<protein>
    <recommendedName>
        <fullName evidence="2">lysozyme</fullName>
        <ecNumber evidence="2">3.2.1.17</ecNumber>
    </recommendedName>
</protein>
<name>A0A0S1TKH3_HARAX</name>
<dbReference type="GO" id="GO:0031640">
    <property type="term" value="P:killing of cells of another organism"/>
    <property type="evidence" value="ECO:0007669"/>
    <property type="project" value="UniProtKB-KW"/>
</dbReference>
<keyword evidence="3" id="KW-0929">Antimicrobial</keyword>
<dbReference type="GO" id="GO:0003796">
    <property type="term" value="F:lysozyme activity"/>
    <property type="evidence" value="ECO:0007669"/>
    <property type="project" value="UniProtKB-EC"/>
</dbReference>
<keyword evidence="4" id="KW-0081">Bacteriolytic enzyme</keyword>
<feature type="disulfide bond" evidence="7">
    <location>
        <begin position="32"/>
        <end position="112"/>
    </location>
</feature>
<dbReference type="Gene3D" id="1.10.530.10">
    <property type="match status" value="1"/>
</dbReference>
<accession>A0A0S1TKH3</accession>
<keyword evidence="8" id="KW-0732">Signal</keyword>
<evidence type="ECO:0000256" key="1">
    <source>
        <dbReference type="ARBA" id="ARBA00000632"/>
    </source>
</evidence>
<dbReference type="Pfam" id="PF05497">
    <property type="entry name" value="Destabilase"/>
    <property type="match status" value="1"/>
</dbReference>
<comment type="catalytic activity">
    <reaction evidence="1">
        <text>Hydrolysis of (1-&gt;4)-beta-linkages between N-acetylmuramic acid and N-acetyl-D-glucosamine residues in a peptidoglycan and between N-acetyl-D-glucosamine residues in chitodextrins.</text>
        <dbReference type="EC" id="3.2.1.17"/>
    </reaction>
</comment>
<evidence type="ECO:0000313" key="9">
    <source>
        <dbReference type="EMBL" id="ALM25920.1"/>
    </source>
</evidence>
<evidence type="ECO:0000256" key="5">
    <source>
        <dbReference type="ARBA" id="ARBA00022801"/>
    </source>
</evidence>
<feature type="signal peptide" evidence="8">
    <location>
        <begin position="1"/>
        <end position="20"/>
    </location>
</feature>
<keyword evidence="5" id="KW-0378">Hydrolase</keyword>
<sequence length="169" mass="19247">MIKLLIILLAIFWNIFVVRGYSGLVSPKDEACFQCICIASSGCNDIYECAKKTINKAYWNYAGENIAGGDENRLKDSNLNYQKCTEDRICIMNTIYHYTDRVLRTLNMDVNCDGLRNCADTFAAHVFGLLAQKPESKFSIGLSKRFDRCQGHGIKNVTDNWFPKECNYV</sequence>
<evidence type="ECO:0000256" key="3">
    <source>
        <dbReference type="ARBA" id="ARBA00022529"/>
    </source>
</evidence>